<dbReference type="EC" id="4.4.1.13" evidence="2"/>
<dbReference type="Gene3D" id="3.40.640.10">
    <property type="entry name" value="Type I PLP-dependent aspartate aminotransferase-like (Major domain)"/>
    <property type="match status" value="1"/>
</dbReference>
<keyword evidence="7" id="KW-0032">Aminotransferase</keyword>
<evidence type="ECO:0000256" key="1">
    <source>
        <dbReference type="ARBA" id="ARBA00001933"/>
    </source>
</evidence>
<keyword evidence="7" id="KW-0808">Transferase</keyword>
<dbReference type="NCBIfam" id="TIGR04350">
    <property type="entry name" value="C_S_lyase_PatB"/>
    <property type="match status" value="1"/>
</dbReference>
<dbReference type="GO" id="GO:0030170">
    <property type="term" value="F:pyridoxal phosphate binding"/>
    <property type="evidence" value="ECO:0007669"/>
    <property type="project" value="InterPro"/>
</dbReference>
<dbReference type="Pfam" id="PF00155">
    <property type="entry name" value="Aminotran_1_2"/>
    <property type="match status" value="1"/>
</dbReference>
<dbReference type="InterPro" id="IPR004839">
    <property type="entry name" value="Aminotransferase_I/II_large"/>
</dbReference>
<dbReference type="Gene3D" id="3.90.1150.10">
    <property type="entry name" value="Aspartate Aminotransferase, domain 1"/>
    <property type="match status" value="1"/>
</dbReference>
<feature type="domain" description="Aminotransferase class I/classII large" evidence="6">
    <location>
        <begin position="61"/>
        <end position="379"/>
    </location>
</feature>
<dbReference type="PANTHER" id="PTHR43525">
    <property type="entry name" value="PROTEIN MALY"/>
    <property type="match status" value="1"/>
</dbReference>
<evidence type="ECO:0000256" key="4">
    <source>
        <dbReference type="ARBA" id="ARBA00023239"/>
    </source>
</evidence>
<dbReference type="STRING" id="383372.Rcas_0299"/>
<protein>
    <recommendedName>
        <fullName evidence="2">cysteine-S-conjugate beta-lyase</fullName>
        <ecNumber evidence="2">4.4.1.13</ecNumber>
    </recommendedName>
</protein>
<evidence type="ECO:0000313" key="7">
    <source>
        <dbReference type="EMBL" id="ABU56432.1"/>
    </source>
</evidence>
<organism evidence="7 8">
    <name type="scientific">Roseiflexus castenholzii (strain DSM 13941 / HLO8)</name>
    <dbReference type="NCBI Taxonomy" id="383372"/>
    <lineage>
        <taxon>Bacteria</taxon>
        <taxon>Bacillati</taxon>
        <taxon>Chloroflexota</taxon>
        <taxon>Chloroflexia</taxon>
        <taxon>Chloroflexales</taxon>
        <taxon>Roseiflexineae</taxon>
        <taxon>Roseiflexaceae</taxon>
        <taxon>Roseiflexus</taxon>
    </lineage>
</organism>
<dbReference type="InterPro" id="IPR015422">
    <property type="entry name" value="PyrdxlP-dep_Trfase_small"/>
</dbReference>
<proteinExistence type="inferred from homology"/>
<evidence type="ECO:0000256" key="3">
    <source>
        <dbReference type="ARBA" id="ARBA00022898"/>
    </source>
</evidence>
<evidence type="ECO:0000256" key="2">
    <source>
        <dbReference type="ARBA" id="ARBA00012224"/>
    </source>
</evidence>
<dbReference type="EMBL" id="CP000804">
    <property type="protein sequence ID" value="ABU56432.1"/>
    <property type="molecule type" value="Genomic_DNA"/>
</dbReference>
<dbReference type="InterPro" id="IPR015421">
    <property type="entry name" value="PyrdxlP-dep_Trfase_major"/>
</dbReference>
<keyword evidence="3" id="KW-0663">Pyridoxal phosphate</keyword>
<dbReference type="PANTHER" id="PTHR43525:SF1">
    <property type="entry name" value="PROTEIN MALY"/>
    <property type="match status" value="1"/>
</dbReference>
<dbReference type="GO" id="GO:0008483">
    <property type="term" value="F:transaminase activity"/>
    <property type="evidence" value="ECO:0007669"/>
    <property type="project" value="UniProtKB-KW"/>
</dbReference>
<reference evidence="7 8" key="1">
    <citation type="submission" date="2007-08" db="EMBL/GenBank/DDBJ databases">
        <title>Complete sequence of Roseiflexus castenholzii DSM 13941.</title>
        <authorList>
            <consortium name="US DOE Joint Genome Institute"/>
            <person name="Copeland A."/>
            <person name="Lucas S."/>
            <person name="Lapidus A."/>
            <person name="Barry K."/>
            <person name="Glavina del Rio T."/>
            <person name="Dalin E."/>
            <person name="Tice H."/>
            <person name="Pitluck S."/>
            <person name="Thompson L.S."/>
            <person name="Brettin T."/>
            <person name="Bruce D."/>
            <person name="Detter J.C."/>
            <person name="Han C."/>
            <person name="Tapia R."/>
            <person name="Schmutz J."/>
            <person name="Larimer F."/>
            <person name="Land M."/>
            <person name="Hauser L."/>
            <person name="Kyrpides N."/>
            <person name="Mikhailova N."/>
            <person name="Bryant D.A."/>
            <person name="Hanada S."/>
            <person name="Tsukatani Y."/>
            <person name="Richardson P."/>
        </authorList>
    </citation>
    <scope>NUCLEOTIDE SEQUENCE [LARGE SCALE GENOMIC DNA]</scope>
    <source>
        <strain evidence="8">DSM 13941 / HLO8</strain>
    </source>
</reference>
<dbReference type="SUPFAM" id="SSF53383">
    <property type="entry name" value="PLP-dependent transferases"/>
    <property type="match status" value="1"/>
</dbReference>
<dbReference type="GO" id="GO:0047804">
    <property type="term" value="F:cysteine-S-conjugate beta-lyase activity"/>
    <property type="evidence" value="ECO:0007669"/>
    <property type="project" value="UniProtKB-EC"/>
</dbReference>
<dbReference type="RefSeq" id="WP_011997836.1">
    <property type="nucleotide sequence ID" value="NC_009767.1"/>
</dbReference>
<comment type="cofactor">
    <cofactor evidence="1">
        <name>pyridoxal 5'-phosphate</name>
        <dbReference type="ChEBI" id="CHEBI:597326"/>
    </cofactor>
</comment>
<dbReference type="KEGG" id="rca:Rcas_0299"/>
<dbReference type="Proteomes" id="UP000000263">
    <property type="component" value="Chromosome"/>
</dbReference>
<dbReference type="InterPro" id="IPR015424">
    <property type="entry name" value="PyrdxlP-dep_Trfase"/>
</dbReference>
<keyword evidence="4" id="KW-0456">Lyase</keyword>
<dbReference type="AlphaFoldDB" id="A7NG45"/>
<keyword evidence="8" id="KW-1185">Reference proteome</keyword>
<dbReference type="HOGENOM" id="CLU_017584_15_0_0"/>
<dbReference type="InterPro" id="IPR051798">
    <property type="entry name" value="Class-II_PLP-Dep_Aminotrans"/>
</dbReference>
<dbReference type="eggNOG" id="COG1168">
    <property type="taxonomic scope" value="Bacteria"/>
</dbReference>
<sequence length="390" mass="43919">MPHDFDQVFDRRRTGSIKWTFYGDDVLPMWVADMDFPAPPPILAALHARIDRGDFGYELPSPTLSECICERIHRLYRWDITPDQIVYIPSLVTGLNAVCRAIGESGDGVLVQTPVYPPFLTAPVNQGRVVQMAELTLVPNGRTFGYRVDYERMAAVVNDRTRLFILCNPHNPTGEAYSHEELLRMAAFCEQHDLIICSDEIHCDLLLGDTRHTPIATLAPEIAERTITLMAPSKTFNIPGLKASFAIVTDPNLRKRLMAAMEGIVPWLNSFALAAMEVAYRDCDDWLSDLRAYLTANRNAVTHFVIERMPQVKTTIPQATYLAWFDCREAGIEGNPYEFFRREAKVALNDGVPFGAGGEGFVRLNFGCPRALLMEGLERMKSALDKRSFK</sequence>
<evidence type="ECO:0000313" key="8">
    <source>
        <dbReference type="Proteomes" id="UP000000263"/>
    </source>
</evidence>
<dbReference type="InterPro" id="IPR027619">
    <property type="entry name" value="C-S_lyase_PatB-like"/>
</dbReference>
<evidence type="ECO:0000259" key="6">
    <source>
        <dbReference type="Pfam" id="PF00155"/>
    </source>
</evidence>
<comment type="similarity">
    <text evidence="5">Belongs to the class-II pyridoxal-phosphate-dependent aminotransferase family. MalY/PatB cystathionine beta-lyase subfamily.</text>
</comment>
<dbReference type="CDD" id="cd00609">
    <property type="entry name" value="AAT_like"/>
    <property type="match status" value="1"/>
</dbReference>
<name>A7NG45_ROSCS</name>
<evidence type="ECO:0000256" key="5">
    <source>
        <dbReference type="ARBA" id="ARBA00037974"/>
    </source>
</evidence>
<accession>A7NG45</accession>
<gene>
    <name evidence="7" type="ordered locus">Rcas_0299</name>
</gene>